<evidence type="ECO:0000256" key="1">
    <source>
        <dbReference type="ARBA" id="ARBA00022679"/>
    </source>
</evidence>
<keyword evidence="4" id="KW-1185">Reference proteome</keyword>
<proteinExistence type="predicted"/>
<reference evidence="3 4" key="1">
    <citation type="submission" date="2017-07" db="EMBL/GenBank/DDBJ databases">
        <authorList>
            <person name="Sun Z.S."/>
            <person name="Albrecht U."/>
            <person name="Echele G."/>
            <person name="Lee C.C."/>
        </authorList>
    </citation>
    <scope>NUCLEOTIDE SEQUENCE [LARGE SCALE GENOMIC DNA]</scope>
    <source>
        <strain evidence="4">type strain: KCTC 22618</strain>
    </source>
</reference>
<name>A0A238UEU9_9FLAO</name>
<accession>A0A238UEU9</accession>
<evidence type="ECO:0000313" key="4">
    <source>
        <dbReference type="Proteomes" id="UP000215214"/>
    </source>
</evidence>
<dbReference type="GO" id="GO:0009103">
    <property type="term" value="P:lipopolysaccharide biosynthetic process"/>
    <property type="evidence" value="ECO:0007669"/>
    <property type="project" value="TreeGrafter"/>
</dbReference>
<dbReference type="OrthoDB" id="9795068at2"/>
<organism evidence="3 4">
    <name type="scientific">Tenacibaculum jejuense</name>
    <dbReference type="NCBI Taxonomy" id="584609"/>
    <lineage>
        <taxon>Bacteria</taxon>
        <taxon>Pseudomonadati</taxon>
        <taxon>Bacteroidota</taxon>
        <taxon>Flavobacteriia</taxon>
        <taxon>Flavobacteriales</taxon>
        <taxon>Flavobacteriaceae</taxon>
        <taxon>Tenacibaculum</taxon>
    </lineage>
</organism>
<dbReference type="RefSeq" id="WP_157730267.1">
    <property type="nucleotide sequence ID" value="NZ_LT899436.1"/>
</dbReference>
<dbReference type="PANTHER" id="PTHR46401:SF2">
    <property type="entry name" value="GLYCOSYLTRANSFERASE WBBK-RELATED"/>
    <property type="match status" value="1"/>
</dbReference>
<dbReference type="KEGG" id="tje:TJEJU_3464"/>
<dbReference type="AlphaFoldDB" id="A0A238UEU9"/>
<protein>
    <submittedName>
        <fullName evidence="3">Glycosyl transferase, group 4 family protein</fullName>
        <ecNumber evidence="3">2.4.1.-</ecNumber>
    </submittedName>
</protein>
<dbReference type="Gene3D" id="3.40.50.2000">
    <property type="entry name" value="Glycogen Phosphorylase B"/>
    <property type="match status" value="2"/>
</dbReference>
<dbReference type="EC" id="2.4.1.-" evidence="3"/>
<dbReference type="Proteomes" id="UP000215214">
    <property type="component" value="Chromosome TJEJU"/>
</dbReference>
<dbReference type="SUPFAM" id="SSF53756">
    <property type="entry name" value="UDP-Glycosyltransferase/glycogen phosphorylase"/>
    <property type="match status" value="1"/>
</dbReference>
<evidence type="ECO:0000313" key="3">
    <source>
        <dbReference type="EMBL" id="SNR17108.1"/>
    </source>
</evidence>
<dbReference type="GO" id="GO:0016757">
    <property type="term" value="F:glycosyltransferase activity"/>
    <property type="evidence" value="ECO:0007669"/>
    <property type="project" value="UniProtKB-KW"/>
</dbReference>
<dbReference type="PANTHER" id="PTHR46401">
    <property type="entry name" value="GLYCOSYLTRANSFERASE WBBK-RELATED"/>
    <property type="match status" value="1"/>
</dbReference>
<dbReference type="InterPro" id="IPR001296">
    <property type="entry name" value="Glyco_trans_1"/>
</dbReference>
<keyword evidence="1 3" id="KW-0808">Transferase</keyword>
<feature type="domain" description="Glycosyl transferase family 1" evidence="2">
    <location>
        <begin position="186"/>
        <end position="340"/>
    </location>
</feature>
<dbReference type="CDD" id="cd03801">
    <property type="entry name" value="GT4_PimA-like"/>
    <property type="match status" value="1"/>
</dbReference>
<dbReference type="EMBL" id="LT899436">
    <property type="protein sequence ID" value="SNR17108.1"/>
    <property type="molecule type" value="Genomic_DNA"/>
</dbReference>
<dbReference type="Pfam" id="PF00534">
    <property type="entry name" value="Glycos_transf_1"/>
    <property type="match status" value="1"/>
</dbReference>
<keyword evidence="3" id="KW-0328">Glycosyltransferase</keyword>
<evidence type="ECO:0000259" key="2">
    <source>
        <dbReference type="Pfam" id="PF00534"/>
    </source>
</evidence>
<gene>
    <name evidence="3" type="ORF">TJEJU_3464</name>
</gene>
<sequence>MNSKKQHILFLCGWFPSRVLPNNGDFIERHAKAVQLYHNVSVIHIITDSNCKKNIEIVSSKNVHIAYIKPSKNKIVKAFRFYQAFRLLLQKIGNFDIVHLNELFPFGMLALYLKWFKKKKFIVSEHWTGYHKPLSEKISHTTLKLSKIIAKQAQYICPVSKDLQSSMEQLGLKGNYTVIPNVVNTNIFKPTIKSDKKYTILHISNMVDSHKNVSGIIQAIKNFELQKIPFELVLVGENSDQYQLISNELKITDRITFIDHVSHEEVKRQMQQADVFVLFSNYENQPCVILESFACGTPVISTNVGGVSEFFPKDHGILIESKNENQLVKALVDIYHNKEKIDSTVLHNYTKQNFNYETIGKRFSELYKTCIS</sequence>